<accession>A0A737H1X4</accession>
<gene>
    <name evidence="1" type="ORF">GND11_002337</name>
</gene>
<name>A0A737H1X4_SALER</name>
<comment type="caution">
    <text evidence="1">The sequence shown here is derived from an EMBL/GenBank/DDBJ whole genome shotgun (WGS) entry which is preliminary data.</text>
</comment>
<organism evidence="1">
    <name type="scientific">Salmonella enterica subsp. salamae serovar 42:f,g,t:--</name>
    <dbReference type="NCBI Taxonomy" id="41518"/>
    <lineage>
        <taxon>Bacteria</taxon>
        <taxon>Pseudomonadati</taxon>
        <taxon>Pseudomonadota</taxon>
        <taxon>Gammaproteobacteria</taxon>
        <taxon>Enterobacterales</taxon>
        <taxon>Enterobacteriaceae</taxon>
        <taxon>Salmonella</taxon>
    </lineage>
</organism>
<sequence length="377" mass="42340">MEQCRKAGKSHWYHETQSTMSSQTTLSLMPEAAYVNDRFLLDLAVSETALAPFESWLKPARQLADILFPRTVFNDRLHTFSVYERMSTALTAAQVFGVQRLCRHYAARLAPLPGPDASRESNQRLAQITQYARQLAGSPSVINTRAREQLAEVGLTARDTVLINQIIGFVGFQARVAAIFQAFCRLPVRELPGQEMQRFARAARFQNPQATWRPADSLVEYPPAHTKVRRQYSSSQCQMMAPVLMRDPSSFALLERILTSTLHTASPPSLLPFISLLTSRINGSAACFNEQAAQPGEWRRAVITLRLEDDDIARWELEPALTQAIQWLTRAPDRFSAAHFSSLLNRVGSSEQAINMLGWCGVCGWLNRLKIALGETY</sequence>
<reference evidence="1" key="2">
    <citation type="submission" date="2018-07" db="EMBL/GenBank/DDBJ databases">
        <authorList>
            <consortium name="NCBI Pathogen Detection Project"/>
        </authorList>
    </citation>
    <scope>NUCLEOTIDE SEQUENCE</scope>
    <source>
        <strain evidence="1">3472-64</strain>
    </source>
</reference>
<reference evidence="1" key="1">
    <citation type="journal article" date="2018" name="Genome Biol.">
        <title>SKESA: strategic k-mer extension for scrupulous assemblies.</title>
        <authorList>
            <person name="Souvorov A."/>
            <person name="Agarwala R."/>
            <person name="Lipman D.J."/>
        </authorList>
    </citation>
    <scope>NUCLEOTIDE SEQUENCE</scope>
    <source>
        <strain evidence="1">3472-64</strain>
    </source>
</reference>
<dbReference type="SUPFAM" id="SSF69118">
    <property type="entry name" value="AhpD-like"/>
    <property type="match status" value="2"/>
</dbReference>
<dbReference type="AlphaFoldDB" id="A0A737H1X4"/>
<protein>
    <submittedName>
        <fullName evidence="1">CMD domain-containing protein</fullName>
    </submittedName>
</protein>
<dbReference type="Gene3D" id="1.20.1290.10">
    <property type="entry name" value="AhpD-like"/>
    <property type="match status" value="1"/>
</dbReference>
<evidence type="ECO:0000313" key="1">
    <source>
        <dbReference type="EMBL" id="HAE8208991.1"/>
    </source>
</evidence>
<dbReference type="InterPro" id="IPR029032">
    <property type="entry name" value="AhpD-like"/>
</dbReference>
<dbReference type="EMBL" id="DAATEH010000020">
    <property type="protein sequence ID" value="HAE8208991.1"/>
    <property type="molecule type" value="Genomic_DNA"/>
</dbReference>
<proteinExistence type="predicted"/>